<evidence type="ECO:0000313" key="4">
    <source>
        <dbReference type="EMBL" id="KAG7293068.1"/>
    </source>
</evidence>
<comment type="caution">
    <text evidence="4">The sequence shown here is derived from an EMBL/GenBank/DDBJ whole genome shotgun (WGS) entry which is preliminary data.</text>
</comment>
<dbReference type="GO" id="GO:0006351">
    <property type="term" value="P:DNA-templated transcription"/>
    <property type="evidence" value="ECO:0007669"/>
    <property type="project" value="InterPro"/>
</dbReference>
<evidence type="ECO:0000256" key="1">
    <source>
        <dbReference type="ARBA" id="ARBA00023242"/>
    </source>
</evidence>
<reference evidence="4" key="1">
    <citation type="submission" date="2023-02" db="EMBL/GenBank/DDBJ databases">
        <authorList>
            <person name="Palmer J.M."/>
        </authorList>
    </citation>
    <scope>NUCLEOTIDE SEQUENCE</scope>
    <source>
        <strain evidence="4">FW57</strain>
    </source>
</reference>
<protein>
    <recommendedName>
        <fullName evidence="3">Xylanolytic transcriptional activator regulatory domain-containing protein</fullName>
    </recommendedName>
</protein>
<organism evidence="4 5">
    <name type="scientific">Staphylotrichum longicolle</name>
    <dbReference type="NCBI Taxonomy" id="669026"/>
    <lineage>
        <taxon>Eukaryota</taxon>
        <taxon>Fungi</taxon>
        <taxon>Dikarya</taxon>
        <taxon>Ascomycota</taxon>
        <taxon>Pezizomycotina</taxon>
        <taxon>Sordariomycetes</taxon>
        <taxon>Sordariomycetidae</taxon>
        <taxon>Sordariales</taxon>
        <taxon>Chaetomiaceae</taxon>
        <taxon>Staphylotrichum</taxon>
    </lineage>
</organism>
<feature type="domain" description="Xylanolytic transcriptional activator regulatory" evidence="3">
    <location>
        <begin position="298"/>
        <end position="371"/>
    </location>
</feature>
<dbReference type="CDD" id="cd12148">
    <property type="entry name" value="fungal_TF_MHR"/>
    <property type="match status" value="1"/>
</dbReference>
<dbReference type="GO" id="GO:0008270">
    <property type="term" value="F:zinc ion binding"/>
    <property type="evidence" value="ECO:0007669"/>
    <property type="project" value="InterPro"/>
</dbReference>
<name>A0AAD4F429_9PEZI</name>
<keyword evidence="5" id="KW-1185">Reference proteome</keyword>
<dbReference type="InterPro" id="IPR007219">
    <property type="entry name" value="XnlR_reg_dom"/>
</dbReference>
<dbReference type="SMART" id="SM00906">
    <property type="entry name" value="Fungal_trans"/>
    <property type="match status" value="1"/>
</dbReference>
<evidence type="ECO:0000259" key="3">
    <source>
        <dbReference type="SMART" id="SM00906"/>
    </source>
</evidence>
<dbReference type="EMBL" id="JAHCVI010000001">
    <property type="protein sequence ID" value="KAG7293068.1"/>
    <property type="molecule type" value="Genomic_DNA"/>
</dbReference>
<dbReference type="Proteomes" id="UP001197093">
    <property type="component" value="Unassembled WGS sequence"/>
</dbReference>
<evidence type="ECO:0000313" key="5">
    <source>
        <dbReference type="Proteomes" id="UP001197093"/>
    </source>
</evidence>
<dbReference type="InterPro" id="IPR050987">
    <property type="entry name" value="AtrR-like"/>
</dbReference>
<sequence>MASSPSSAESVDSGVETRLMRSGAGQATRNRIIRLATNQIAKLLNRLTTNIAPRSSNPQEAPMNSCQARATSNETIGTPSACSTGSTTIASQAQFEGESSLSAHTAFANRLIERAVSTAPWEIFSSDMAATLSALRQLVETQNNGSNRYETTYRFARPDPIPSLSLDQNPMPPIQSVMDVLQLMKTNPHFDSVGFHMFMTTEVFVGYIRTVYFPGGGFSAADFIIVNGGLIDVFLRSTFLEEDAPKRETLQRHMAMCEANLETALSRLPIHMPNTMDYCLALLIGVNHCIKSSKSSAAWSLATTALHMCISAGYHRATSSTHDTPLLRKQKSWVFWSLYSAEKGLSLRLGRSSSVSDYDITLPLPEREKDDYRPYYCCTIRWIKLSSIQGRVYKMLYSPAALSQSQASRAEWAQSLAAETRSLYSGEIGDNSAKNSAWRTTGGRQMELVFFSEEILYLSMLTLILKALPPDDSSSTTFAAECITTARRGLERHNELTEAIGLDKGHHIDVYVNWTILYNPFTPFIVVFCHAIEAGEPSDLALLDGFVGSLETARHHSEATARMHRQSKLLCEAARQYTDMMAAKRTTAPAPAPGAHWDGGFEEFDAYMQALGMPPLGALGNPGSEMLCQGWIGADQGVDGFQNLPDMSMGGF</sequence>
<dbReference type="PANTHER" id="PTHR46910">
    <property type="entry name" value="TRANSCRIPTION FACTOR PDR1"/>
    <property type="match status" value="1"/>
</dbReference>
<proteinExistence type="predicted"/>
<dbReference type="PANTHER" id="PTHR46910:SF5">
    <property type="entry name" value="ZN(II)2CYS6 TRANSCRIPTION FACTOR (EUROFUNG)"/>
    <property type="match status" value="1"/>
</dbReference>
<dbReference type="AlphaFoldDB" id="A0AAD4F429"/>
<dbReference type="GO" id="GO:0003677">
    <property type="term" value="F:DNA binding"/>
    <property type="evidence" value="ECO:0007669"/>
    <property type="project" value="InterPro"/>
</dbReference>
<dbReference type="Pfam" id="PF04082">
    <property type="entry name" value="Fungal_trans"/>
    <property type="match status" value="1"/>
</dbReference>
<feature type="region of interest" description="Disordered" evidence="2">
    <location>
        <begin position="1"/>
        <end position="26"/>
    </location>
</feature>
<feature type="compositionally biased region" description="Low complexity" evidence="2">
    <location>
        <begin position="1"/>
        <end position="13"/>
    </location>
</feature>
<evidence type="ECO:0000256" key="2">
    <source>
        <dbReference type="SAM" id="MobiDB-lite"/>
    </source>
</evidence>
<keyword evidence="1" id="KW-0539">Nucleus</keyword>
<accession>A0AAD4F429</accession>
<dbReference type="GO" id="GO:0003700">
    <property type="term" value="F:DNA-binding transcription factor activity"/>
    <property type="evidence" value="ECO:0007669"/>
    <property type="project" value="InterPro"/>
</dbReference>
<gene>
    <name evidence="4" type="ORF">NEMBOFW57_003114</name>
</gene>